<organism evidence="1 2">
    <name type="scientific">Sandaracinus amylolyticus</name>
    <dbReference type="NCBI Taxonomy" id="927083"/>
    <lineage>
        <taxon>Bacteria</taxon>
        <taxon>Pseudomonadati</taxon>
        <taxon>Myxococcota</taxon>
        <taxon>Polyangia</taxon>
        <taxon>Polyangiales</taxon>
        <taxon>Sandaracinaceae</taxon>
        <taxon>Sandaracinus</taxon>
    </lineage>
</organism>
<name>A0A0F6SER8_9BACT</name>
<protein>
    <submittedName>
        <fullName evidence="1">Uncharacterized protein</fullName>
    </submittedName>
</protein>
<evidence type="ECO:0000313" key="2">
    <source>
        <dbReference type="Proteomes" id="UP000034883"/>
    </source>
</evidence>
<dbReference type="RefSeq" id="WP_053232916.1">
    <property type="nucleotide sequence ID" value="NZ_CP011125.1"/>
</dbReference>
<sequence length="398" mass="41009">MHRTALVLASALAACAPDQPATGLALHLTATDAEGATYRLRDATFAIAGPETTSASTETDPDAATISLELAAGTYAVTLADGWRLERVVAGEATDVTATLVSPNPVSATVVAAASTQVRFRFAVRGDVVETGPGQLDIGIEVERETAGDEIVLGPWNTGAGTEETLCLVVDAGGITGKRVRAIHVTPSPGTYEVEIARTTAPLTEGATTCPGDIGSAPLFVATAAPASLVLPDDTELVLAPHEHVRILQRVANTSDADVESSVHVELDVLDPGAPARDALSVSLLFDWMFACPPHTTCATSSFHAMPASAELVALTTLTRSRADATVRHAASAADTTGALIHDAVDWSAPGTTIAAPRRTFGGEDGLRLTCTITADDSTLTAGLSSRDEICAALAYHR</sequence>
<dbReference type="Proteomes" id="UP000034883">
    <property type="component" value="Chromosome"/>
</dbReference>
<dbReference type="EMBL" id="CP011125">
    <property type="protein sequence ID" value="AKF05669.1"/>
    <property type="molecule type" value="Genomic_DNA"/>
</dbReference>
<reference evidence="1 2" key="1">
    <citation type="submission" date="2015-03" db="EMBL/GenBank/DDBJ databases">
        <title>Genome assembly of Sandaracinus amylolyticus DSM 53668.</title>
        <authorList>
            <person name="Sharma G."/>
            <person name="Subramanian S."/>
        </authorList>
    </citation>
    <scope>NUCLEOTIDE SEQUENCE [LARGE SCALE GENOMIC DNA]</scope>
    <source>
        <strain evidence="1 2">DSM 53668</strain>
    </source>
</reference>
<gene>
    <name evidence="1" type="ORF">DB32_002818</name>
</gene>
<dbReference type="OrthoDB" id="5494828at2"/>
<evidence type="ECO:0000313" key="1">
    <source>
        <dbReference type="EMBL" id="AKF05669.1"/>
    </source>
</evidence>
<accession>A0A0F6SER8</accession>
<dbReference type="PROSITE" id="PS51257">
    <property type="entry name" value="PROKAR_LIPOPROTEIN"/>
    <property type="match status" value="1"/>
</dbReference>
<dbReference type="KEGG" id="samy:DB32_002818"/>
<keyword evidence="2" id="KW-1185">Reference proteome</keyword>
<dbReference type="AlphaFoldDB" id="A0A0F6SER8"/>
<proteinExistence type="predicted"/>